<evidence type="ECO:0000256" key="3">
    <source>
        <dbReference type="ARBA" id="ARBA00022833"/>
    </source>
</evidence>
<feature type="region of interest" description="Disordered" evidence="5">
    <location>
        <begin position="165"/>
        <end position="186"/>
    </location>
</feature>
<feature type="compositionally biased region" description="Low complexity" evidence="5">
    <location>
        <begin position="243"/>
        <end position="272"/>
    </location>
</feature>
<keyword evidence="1" id="KW-0479">Metal-binding</keyword>
<feature type="compositionally biased region" description="Low complexity" evidence="5">
    <location>
        <begin position="708"/>
        <end position="752"/>
    </location>
</feature>
<feature type="compositionally biased region" description="Basic residues" evidence="5">
    <location>
        <begin position="775"/>
        <end position="785"/>
    </location>
</feature>
<dbReference type="InterPro" id="IPR018957">
    <property type="entry name" value="Znf_C3HC4_RING-type"/>
</dbReference>
<reference evidence="8" key="1">
    <citation type="submission" date="2022-06" db="EMBL/GenBank/DDBJ databases">
        <authorList>
            <person name="Berger JAMES D."/>
            <person name="Berger JAMES D."/>
        </authorList>
    </citation>
    <scope>NUCLEOTIDE SEQUENCE [LARGE SCALE GENOMIC DNA]</scope>
</reference>
<dbReference type="InterPro" id="IPR001841">
    <property type="entry name" value="Znf_RING"/>
</dbReference>
<feature type="compositionally biased region" description="Polar residues" evidence="5">
    <location>
        <begin position="753"/>
        <end position="774"/>
    </location>
</feature>
<dbReference type="InterPro" id="IPR000315">
    <property type="entry name" value="Znf_B-box"/>
</dbReference>
<dbReference type="Gene3D" id="3.30.40.10">
    <property type="entry name" value="Zinc/RING finger domain, C3HC4 (zinc finger)"/>
    <property type="match status" value="1"/>
</dbReference>
<proteinExistence type="predicted"/>
<dbReference type="InterPro" id="IPR047153">
    <property type="entry name" value="TRIM45/56/19-like"/>
</dbReference>
<feature type="compositionally biased region" description="Acidic residues" evidence="5">
    <location>
        <begin position="523"/>
        <end position="553"/>
    </location>
</feature>
<evidence type="ECO:0008006" key="10">
    <source>
        <dbReference type="Google" id="ProtNLM"/>
    </source>
</evidence>
<dbReference type="AlphaFoldDB" id="A0AA85K1D9"/>
<dbReference type="GO" id="GO:0061630">
    <property type="term" value="F:ubiquitin protein ligase activity"/>
    <property type="evidence" value="ECO:0007669"/>
    <property type="project" value="TreeGrafter"/>
</dbReference>
<accession>A0AA85K1D9</accession>
<keyword evidence="3" id="KW-0862">Zinc</keyword>
<dbReference type="GO" id="GO:0008270">
    <property type="term" value="F:zinc ion binding"/>
    <property type="evidence" value="ECO:0007669"/>
    <property type="project" value="UniProtKB-KW"/>
</dbReference>
<evidence type="ECO:0000259" key="7">
    <source>
        <dbReference type="PROSITE" id="PS50119"/>
    </source>
</evidence>
<evidence type="ECO:0000259" key="6">
    <source>
        <dbReference type="PROSITE" id="PS50089"/>
    </source>
</evidence>
<dbReference type="SUPFAM" id="SSF57850">
    <property type="entry name" value="RING/U-box"/>
    <property type="match status" value="1"/>
</dbReference>
<feature type="compositionally biased region" description="Polar residues" evidence="5">
    <location>
        <begin position="232"/>
        <end position="242"/>
    </location>
</feature>
<feature type="region of interest" description="Disordered" evidence="5">
    <location>
        <begin position="22"/>
        <end position="42"/>
    </location>
</feature>
<dbReference type="InterPro" id="IPR017907">
    <property type="entry name" value="Znf_RING_CS"/>
</dbReference>
<feature type="domain" description="RING-type" evidence="6">
    <location>
        <begin position="81"/>
        <end position="130"/>
    </location>
</feature>
<sequence length="807" mass="91084">MPGDGQHQSAYRYRHTRQGFHHDASENSVAKTTPTTKQCEDDAALSENLPRIDTTRLANDPFLGTVAGRLAQEIHDEFLVCKICFDSYTNPKCLACLHTFCAKCIEKHISAEVTYNKYTDYRDFTCPLCRKRTQLPLGGVKRLPDNFLISGLTDLVLRQRASSNGSSTATIIGSPTTPRNNTSIDNRQVSSNVNESIDSLHQLPSLERKPLRYGECEICSQVSRGDRGHSSEPLNKINSSEINGNNSATTNNTTNGYNSSNQQQRASSANLSHSPKATSKCLDCNKLLCDECVQRHRNTKVTKDHSTFELQSHSEIECKDHPGETVRFYCDACSLCICVLCTFNTHREHEVTSFGEAVTKLRHELSRNLDVTCQRIGKVQSQMHDIREAADTVSRIEQRIHDTAEHFIEEIQRHEQELINELHQFIGERNMRQIQNQPDQEHHIEIAENLFKDIANSLDNQDMELLLARTTLYQKIAELNQLNLITEKFNPITAQIYFRPGSVNLGYLTNEMTVKNMNTVNHDDDDDVVDEAGDGDDDDDDDNDDDDDDEENYEDLSMPLECASSSSSSPASSLELANRPCINSTACQTDITLSDINESKDSCIYKLHHHEQQNGDQSVSSQPAIKQYRTRACNTDTIATVNQETNTRPRGIHTIITYSDISSNTTSEEYLAKLDTDKLNLNDMDNLTRARVRRKLHERFNTFDQIPNGNSYNSNSSTSNNNNNNNSTSNRNTTTNGHLSTITTTSHTSGLHFSSNGPSPARSTHSSKTTTVNPHRNHNSQHLQHHPQQQHDALPRRYSSYDKRYHY</sequence>
<evidence type="ECO:0000256" key="4">
    <source>
        <dbReference type="PROSITE-ProRule" id="PRU00024"/>
    </source>
</evidence>
<dbReference type="Proteomes" id="UP000050795">
    <property type="component" value="Unassembled WGS sequence"/>
</dbReference>
<organism evidence="8 9">
    <name type="scientific">Trichobilharzia regenti</name>
    <name type="common">Nasal bird schistosome</name>
    <dbReference type="NCBI Taxonomy" id="157069"/>
    <lineage>
        <taxon>Eukaryota</taxon>
        <taxon>Metazoa</taxon>
        <taxon>Spiralia</taxon>
        <taxon>Lophotrochozoa</taxon>
        <taxon>Platyhelminthes</taxon>
        <taxon>Trematoda</taxon>
        <taxon>Digenea</taxon>
        <taxon>Strigeidida</taxon>
        <taxon>Schistosomatoidea</taxon>
        <taxon>Schistosomatidae</taxon>
        <taxon>Trichobilharzia</taxon>
    </lineage>
</organism>
<reference evidence="9" key="2">
    <citation type="submission" date="2023-11" db="UniProtKB">
        <authorList>
            <consortium name="WormBaseParasite"/>
        </authorList>
    </citation>
    <scope>IDENTIFICATION</scope>
</reference>
<dbReference type="CDD" id="cd16584">
    <property type="entry name" value="RING-HC_TRIM56_C-V"/>
    <property type="match status" value="1"/>
</dbReference>
<feature type="region of interest" description="Disordered" evidence="5">
    <location>
        <begin position="223"/>
        <end position="277"/>
    </location>
</feature>
<dbReference type="Gene3D" id="3.30.160.60">
    <property type="entry name" value="Classic Zinc Finger"/>
    <property type="match status" value="1"/>
</dbReference>
<evidence type="ECO:0000256" key="1">
    <source>
        <dbReference type="ARBA" id="ARBA00022723"/>
    </source>
</evidence>
<feature type="compositionally biased region" description="Polar residues" evidence="5">
    <location>
        <begin position="26"/>
        <end position="37"/>
    </location>
</feature>
<dbReference type="SMART" id="SM00336">
    <property type="entry name" value="BBOX"/>
    <property type="match status" value="2"/>
</dbReference>
<dbReference type="WBParaSite" id="TREG1_64700.1">
    <property type="protein sequence ID" value="TREG1_64700.1"/>
    <property type="gene ID" value="TREG1_64700"/>
</dbReference>
<evidence type="ECO:0000256" key="2">
    <source>
        <dbReference type="ARBA" id="ARBA00022771"/>
    </source>
</evidence>
<evidence type="ECO:0000313" key="9">
    <source>
        <dbReference type="WBParaSite" id="TREG1_64700.1"/>
    </source>
</evidence>
<dbReference type="PANTHER" id="PTHR25462">
    <property type="entry name" value="BONUS, ISOFORM C-RELATED"/>
    <property type="match status" value="1"/>
</dbReference>
<evidence type="ECO:0000256" key="5">
    <source>
        <dbReference type="SAM" id="MobiDB-lite"/>
    </source>
</evidence>
<name>A0AA85K1D9_TRIRE</name>
<dbReference type="PROSITE" id="PS50119">
    <property type="entry name" value="ZF_BBOX"/>
    <property type="match status" value="1"/>
</dbReference>
<dbReference type="InterPro" id="IPR013083">
    <property type="entry name" value="Znf_RING/FYVE/PHD"/>
</dbReference>
<feature type="compositionally biased region" description="Basic and acidic residues" evidence="5">
    <location>
        <begin position="793"/>
        <end position="807"/>
    </location>
</feature>
<dbReference type="GO" id="GO:0005654">
    <property type="term" value="C:nucleoplasm"/>
    <property type="evidence" value="ECO:0007669"/>
    <property type="project" value="TreeGrafter"/>
</dbReference>
<dbReference type="Pfam" id="PF00643">
    <property type="entry name" value="zf-B_box"/>
    <property type="match status" value="1"/>
</dbReference>
<keyword evidence="2 4" id="KW-0863">Zinc-finger</keyword>
<dbReference type="SUPFAM" id="SSF57845">
    <property type="entry name" value="B-box zinc-binding domain"/>
    <property type="match status" value="1"/>
</dbReference>
<feature type="region of interest" description="Disordered" evidence="5">
    <location>
        <begin position="701"/>
        <end position="807"/>
    </location>
</feature>
<dbReference type="PROSITE" id="PS00518">
    <property type="entry name" value="ZF_RING_1"/>
    <property type="match status" value="1"/>
</dbReference>
<keyword evidence="8" id="KW-1185">Reference proteome</keyword>
<evidence type="ECO:0000313" key="8">
    <source>
        <dbReference type="Proteomes" id="UP000050795"/>
    </source>
</evidence>
<protein>
    <recommendedName>
        <fullName evidence="10">RING-type domain-containing protein</fullName>
    </recommendedName>
</protein>
<dbReference type="SMART" id="SM00184">
    <property type="entry name" value="RING"/>
    <property type="match status" value="2"/>
</dbReference>
<feature type="region of interest" description="Disordered" evidence="5">
    <location>
        <begin position="518"/>
        <end position="553"/>
    </location>
</feature>
<dbReference type="PROSITE" id="PS50089">
    <property type="entry name" value="ZF_RING_2"/>
    <property type="match status" value="1"/>
</dbReference>
<dbReference type="PANTHER" id="PTHR25462:SF305">
    <property type="entry name" value="RING-TYPE DOMAIN-CONTAINING PROTEIN"/>
    <property type="match status" value="1"/>
</dbReference>
<dbReference type="Pfam" id="PF00097">
    <property type="entry name" value="zf-C3HC4"/>
    <property type="match status" value="1"/>
</dbReference>
<feature type="domain" description="B box-type" evidence="7">
    <location>
        <begin position="313"/>
        <end position="354"/>
    </location>
</feature>